<comment type="caution">
    <text evidence="2">The sequence shown here is derived from an EMBL/GenBank/DDBJ whole genome shotgun (WGS) entry which is preliminary data.</text>
</comment>
<sequence length="66" mass="7300">MGNTDNPVSNHEQARKRRPHGLRCTVRQNSTGGSTITKPSQTPQAGLAVNAKHSCSMNYIIQYIYN</sequence>
<name>A0A3M2WBL1_PSEA0</name>
<reference evidence="2 3" key="1">
    <citation type="submission" date="2018-08" db="EMBL/GenBank/DDBJ databases">
        <title>Recombination of ecologically and evolutionarily significant loci maintains genetic cohesion in the Pseudomonas syringae species complex.</title>
        <authorList>
            <person name="Dillon M."/>
            <person name="Thakur S."/>
            <person name="Almeida R.N.D."/>
            <person name="Weir B.S."/>
            <person name="Guttman D.S."/>
        </authorList>
    </citation>
    <scope>NUCLEOTIDE SEQUENCE [LARGE SCALE GENOMIC DNA]</scope>
    <source>
        <strain evidence="2 3">19322</strain>
    </source>
</reference>
<evidence type="ECO:0000313" key="2">
    <source>
        <dbReference type="EMBL" id="RML48705.1"/>
    </source>
</evidence>
<accession>A0A3M2WBL1</accession>
<dbReference type="Proteomes" id="UP000277952">
    <property type="component" value="Unassembled WGS sequence"/>
</dbReference>
<feature type="compositionally biased region" description="Polar residues" evidence="1">
    <location>
        <begin position="1"/>
        <end position="11"/>
    </location>
</feature>
<gene>
    <name evidence="2" type="ORF">ALQ94_100855</name>
</gene>
<evidence type="ECO:0000313" key="3">
    <source>
        <dbReference type="Proteomes" id="UP000277952"/>
    </source>
</evidence>
<organism evidence="2 3">
    <name type="scientific">Pseudomonas amygdali pv. morsprunorum</name>
    <dbReference type="NCBI Taxonomy" id="129138"/>
    <lineage>
        <taxon>Bacteria</taxon>
        <taxon>Pseudomonadati</taxon>
        <taxon>Pseudomonadota</taxon>
        <taxon>Gammaproteobacteria</taxon>
        <taxon>Pseudomonadales</taxon>
        <taxon>Pseudomonadaceae</taxon>
        <taxon>Pseudomonas</taxon>
        <taxon>Pseudomonas amygdali</taxon>
    </lineage>
</organism>
<evidence type="ECO:0000256" key="1">
    <source>
        <dbReference type="SAM" id="MobiDB-lite"/>
    </source>
</evidence>
<feature type="region of interest" description="Disordered" evidence="1">
    <location>
        <begin position="1"/>
        <end position="42"/>
    </location>
</feature>
<feature type="compositionally biased region" description="Polar residues" evidence="1">
    <location>
        <begin position="26"/>
        <end position="42"/>
    </location>
</feature>
<dbReference type="AlphaFoldDB" id="A0A3M2WBL1"/>
<proteinExistence type="predicted"/>
<dbReference type="EMBL" id="RBNS01000291">
    <property type="protein sequence ID" value="RML48705.1"/>
    <property type="molecule type" value="Genomic_DNA"/>
</dbReference>
<protein>
    <submittedName>
        <fullName evidence="2">Uncharacterized protein</fullName>
    </submittedName>
</protein>